<dbReference type="InterPro" id="IPR054160">
    <property type="entry name" value="MrkD_recept-bd"/>
</dbReference>
<accession>A0A368KEZ1</accession>
<gene>
    <name evidence="8" type="ORF">DEO45_12285</name>
</gene>
<dbReference type="InterPro" id="IPR050263">
    <property type="entry name" value="Bact_Fimbrial_Adh_Pro"/>
</dbReference>
<evidence type="ECO:0000256" key="4">
    <source>
        <dbReference type="ARBA" id="ARBA00023263"/>
    </source>
</evidence>
<reference evidence="8 9" key="1">
    <citation type="submission" date="2018-05" db="EMBL/GenBank/DDBJ databases">
        <title>Draft genome sequence of Rhodanobacter denitrificans Yn1 isolated from gold copper mine.</title>
        <authorList>
            <person name="Yang N."/>
            <person name="Mazhar H.S."/>
            <person name="Rensing C."/>
        </authorList>
    </citation>
    <scope>NUCLEOTIDE SEQUENCE [LARGE SCALE GENOMIC DNA]</scope>
    <source>
        <strain evidence="8 9">Yn1</strain>
    </source>
</reference>
<name>A0A368KEZ1_9GAMM</name>
<keyword evidence="3 5" id="KW-0732">Signal</keyword>
<protein>
    <submittedName>
        <fullName evidence="8">Uncharacterized protein</fullName>
    </submittedName>
</protein>
<dbReference type="InterPro" id="IPR008966">
    <property type="entry name" value="Adhesion_dom_sf"/>
</dbReference>
<dbReference type="OrthoDB" id="5939792at2"/>
<feature type="domain" description="Fimbrial-type adhesion" evidence="6">
    <location>
        <begin position="186"/>
        <end position="325"/>
    </location>
</feature>
<dbReference type="InterPro" id="IPR036937">
    <property type="entry name" value="Adhesion_dom_fimbrial_sf"/>
</dbReference>
<evidence type="ECO:0000256" key="1">
    <source>
        <dbReference type="ARBA" id="ARBA00004561"/>
    </source>
</evidence>
<dbReference type="EMBL" id="QFWQ01000007">
    <property type="protein sequence ID" value="RCS29273.1"/>
    <property type="molecule type" value="Genomic_DNA"/>
</dbReference>
<feature type="chain" id="PRO_5016653896" evidence="5">
    <location>
        <begin position="37"/>
        <end position="325"/>
    </location>
</feature>
<evidence type="ECO:0000259" key="6">
    <source>
        <dbReference type="Pfam" id="PF00419"/>
    </source>
</evidence>
<dbReference type="PANTHER" id="PTHR33420:SF3">
    <property type="entry name" value="FIMBRIAL SUBUNIT ELFA"/>
    <property type="match status" value="1"/>
</dbReference>
<evidence type="ECO:0000256" key="2">
    <source>
        <dbReference type="ARBA" id="ARBA00006671"/>
    </source>
</evidence>
<comment type="subcellular location">
    <subcellularLocation>
        <location evidence="1">Fimbrium</location>
    </subcellularLocation>
</comment>
<organism evidence="8 9">
    <name type="scientific">Rhodanobacter denitrificans</name>
    <dbReference type="NCBI Taxonomy" id="666685"/>
    <lineage>
        <taxon>Bacteria</taxon>
        <taxon>Pseudomonadati</taxon>
        <taxon>Pseudomonadota</taxon>
        <taxon>Gammaproteobacteria</taxon>
        <taxon>Lysobacterales</taxon>
        <taxon>Rhodanobacteraceae</taxon>
        <taxon>Rhodanobacter</taxon>
    </lineage>
</organism>
<dbReference type="Pfam" id="PF00419">
    <property type="entry name" value="Fimbrial"/>
    <property type="match status" value="1"/>
</dbReference>
<dbReference type="Proteomes" id="UP000252387">
    <property type="component" value="Unassembled WGS sequence"/>
</dbReference>
<sequence length="325" mass="32596">MNRPLRPPVLRSILTRGAAVLAAVALLALAPGWAHASGCTGTASATYTVSVPSTIVNDPNIAVGTVLYTSAPTPISTPVTYYCNGQGNGWGLVAPSGALLPASTNLFPTNISGVGYRVLEKGVYITAYPYAQSRDNQSSYTESDSVTIELVKTGPIANGSSLQGPLAALKAGATNFVIYATINLAGSLTFTAPACQVSTSNITVNLPAVTSQAFSGVGSVAGTTPFQIGLTCSSGAIVRITLDTATPVAGKPGVIAPSSGGTSGVGVQVLDSSGTTPVQFGVAQTIGATPNGALSVSYFARYYQTGSAVSAGLLGATATFTLSYQ</sequence>
<evidence type="ECO:0000256" key="3">
    <source>
        <dbReference type="ARBA" id="ARBA00022729"/>
    </source>
</evidence>
<keyword evidence="9" id="KW-1185">Reference proteome</keyword>
<dbReference type="GO" id="GO:0009289">
    <property type="term" value="C:pilus"/>
    <property type="evidence" value="ECO:0007669"/>
    <property type="project" value="UniProtKB-SubCell"/>
</dbReference>
<proteinExistence type="inferred from homology"/>
<evidence type="ECO:0000313" key="8">
    <source>
        <dbReference type="EMBL" id="RCS29273.1"/>
    </source>
</evidence>
<dbReference type="Gene3D" id="2.60.40.1090">
    <property type="entry name" value="Fimbrial-type adhesion domain"/>
    <property type="match status" value="1"/>
</dbReference>
<keyword evidence="4" id="KW-0281">Fimbrium</keyword>
<comment type="caution">
    <text evidence="8">The sequence shown here is derived from an EMBL/GenBank/DDBJ whole genome shotgun (WGS) entry which is preliminary data.</text>
</comment>
<feature type="domain" description="MrkD-like receptor binding" evidence="7">
    <location>
        <begin position="55"/>
        <end position="157"/>
    </location>
</feature>
<dbReference type="AlphaFoldDB" id="A0A368KEZ1"/>
<dbReference type="RefSeq" id="WP_114344088.1">
    <property type="nucleotide sequence ID" value="NZ_QFWQ01000007.1"/>
</dbReference>
<dbReference type="Gene3D" id="2.60.40.3310">
    <property type="match status" value="1"/>
</dbReference>
<dbReference type="InterPro" id="IPR000259">
    <property type="entry name" value="Adhesion_dom_fimbrial"/>
</dbReference>
<dbReference type="SUPFAM" id="SSF49401">
    <property type="entry name" value="Bacterial adhesins"/>
    <property type="match status" value="1"/>
</dbReference>
<evidence type="ECO:0000313" key="9">
    <source>
        <dbReference type="Proteomes" id="UP000252387"/>
    </source>
</evidence>
<dbReference type="GO" id="GO:0043709">
    <property type="term" value="P:cell adhesion involved in single-species biofilm formation"/>
    <property type="evidence" value="ECO:0007669"/>
    <property type="project" value="TreeGrafter"/>
</dbReference>
<evidence type="ECO:0000256" key="5">
    <source>
        <dbReference type="SAM" id="SignalP"/>
    </source>
</evidence>
<comment type="similarity">
    <text evidence="2">Belongs to the fimbrial protein family.</text>
</comment>
<feature type="signal peptide" evidence="5">
    <location>
        <begin position="1"/>
        <end position="36"/>
    </location>
</feature>
<dbReference type="Pfam" id="PF22003">
    <property type="entry name" value="MrkDrd"/>
    <property type="match status" value="1"/>
</dbReference>
<evidence type="ECO:0000259" key="7">
    <source>
        <dbReference type="Pfam" id="PF22003"/>
    </source>
</evidence>
<dbReference type="PANTHER" id="PTHR33420">
    <property type="entry name" value="FIMBRIAL SUBUNIT ELFA-RELATED"/>
    <property type="match status" value="1"/>
</dbReference>